<dbReference type="KEGG" id="ein:Eint_070650"/>
<dbReference type="GeneID" id="9698007"/>
<evidence type="ECO:0000313" key="2">
    <source>
        <dbReference type="Proteomes" id="UP000002313"/>
    </source>
</evidence>
<dbReference type="OrthoDB" id="2191313at2759"/>
<reference evidence="1 2" key="2">
    <citation type="journal article" date="2012" name="Proc. Natl. Acad. Sci. U.S.A.">
        <title>Gain and loss of multiple functionally related, horizontally transferred genes in the reduced genomes of two microsporidian parasites.</title>
        <authorList>
            <person name="Pombert J.-F."/>
            <person name="Selman M."/>
            <person name="Burki F."/>
            <person name="Bardell F.T."/>
            <person name="Farinelli L."/>
            <person name="Solter L.F."/>
            <person name="Whitman D.W."/>
            <person name="Weiss L.M."/>
            <person name="Corradi N."/>
            <person name="Keeling P.J."/>
        </authorList>
    </citation>
    <scope>NUCLEOTIDE SEQUENCE [LARGE SCALE GENOMIC DNA]</scope>
    <source>
        <strain evidence="1 2">ATCC 50506</strain>
    </source>
</reference>
<sequence length="170" mass="18884">MRLKALIKKRTNDLLVALRSLRGKICSEDVLRQVLGNIHKSYIRLEVLLNKPGLSHQEPVEVDSTNGVVRYKTGNLEFLYHEEHGVISVSTGDTGINNYLLCLIRGKPVDTHLETASAMLGMYAGNERALCDVCGNYATVPGLLTPICRSPEEDFVLVHHAQCKVESLEK</sequence>
<proteinExistence type="predicted"/>
<protein>
    <submittedName>
        <fullName evidence="1">Uncharacterized protein</fullName>
    </submittedName>
</protein>
<dbReference type="VEuPathDB" id="MicrosporidiaDB:Eint_070650"/>
<keyword evidence="2" id="KW-1185">Reference proteome</keyword>
<name>E0S7Z4_ENCIT</name>
<gene>
    <name evidence="1" type="ORF">Eint_070650</name>
</gene>
<accession>E0S7Z4</accession>
<organism evidence="1 2">
    <name type="scientific">Encephalitozoon intestinalis (strain ATCC 50506)</name>
    <name type="common">Microsporidian parasite</name>
    <name type="synonym">Septata intestinalis</name>
    <dbReference type="NCBI Taxonomy" id="876142"/>
    <lineage>
        <taxon>Eukaryota</taxon>
        <taxon>Fungi</taxon>
        <taxon>Fungi incertae sedis</taxon>
        <taxon>Microsporidia</taxon>
        <taxon>Unikaryonidae</taxon>
        <taxon>Encephalitozoon</taxon>
    </lineage>
</organism>
<dbReference type="RefSeq" id="XP_003073189.1">
    <property type="nucleotide sequence ID" value="XM_003073143.1"/>
</dbReference>
<dbReference type="HOGENOM" id="CLU_1570637_0_0_1"/>
<dbReference type="AlphaFoldDB" id="E0S7Z4"/>
<reference evidence="1 2" key="1">
    <citation type="journal article" date="2010" name="Nat. Commun.">
        <title>The complete sequence of the smallest known nuclear genome from the microsporidian Encephalitozoon intestinalis.</title>
        <authorList>
            <person name="Corradi N."/>
            <person name="Pombert J.-F."/>
            <person name="Farinelli L."/>
            <person name="Didier E.S."/>
            <person name="Keeling P.J."/>
        </authorList>
    </citation>
    <scope>NUCLEOTIDE SEQUENCE [LARGE SCALE GENOMIC DNA]</scope>
    <source>
        <strain evidence="1 2">ATCC 50506</strain>
    </source>
</reference>
<dbReference type="Proteomes" id="UP000002313">
    <property type="component" value="Chromosome VII"/>
</dbReference>
<evidence type="ECO:0000313" key="1">
    <source>
        <dbReference type="EMBL" id="ADM11829.1"/>
    </source>
</evidence>
<dbReference type="EMBL" id="CP001948">
    <property type="protein sequence ID" value="ADM11829.1"/>
    <property type="molecule type" value="Genomic_DNA"/>
</dbReference>